<dbReference type="InterPro" id="IPR051044">
    <property type="entry name" value="MAG_DAG_Lipase"/>
</dbReference>
<dbReference type="Gene3D" id="3.40.50.1820">
    <property type="entry name" value="alpha/beta hydrolase"/>
    <property type="match status" value="1"/>
</dbReference>
<organism evidence="2 3">
    <name type="scientific">Oribacterium sinus</name>
    <dbReference type="NCBI Taxonomy" id="237576"/>
    <lineage>
        <taxon>Bacteria</taxon>
        <taxon>Bacillati</taxon>
        <taxon>Bacillota</taxon>
        <taxon>Clostridia</taxon>
        <taxon>Lachnospirales</taxon>
        <taxon>Lachnospiraceae</taxon>
        <taxon>Oribacterium</taxon>
    </lineage>
</organism>
<gene>
    <name evidence="2" type="ORF">HNQ46_000949</name>
</gene>
<dbReference type="PANTHER" id="PTHR11614">
    <property type="entry name" value="PHOSPHOLIPASE-RELATED"/>
    <property type="match status" value="1"/>
</dbReference>
<keyword evidence="2" id="KW-0378">Hydrolase</keyword>
<dbReference type="InterPro" id="IPR029058">
    <property type="entry name" value="AB_hydrolase_fold"/>
</dbReference>
<dbReference type="GO" id="GO:0016787">
    <property type="term" value="F:hydrolase activity"/>
    <property type="evidence" value="ECO:0007669"/>
    <property type="project" value="UniProtKB-KW"/>
</dbReference>
<dbReference type="AlphaFoldDB" id="A0A7W9SFC0"/>
<evidence type="ECO:0000313" key="2">
    <source>
        <dbReference type="EMBL" id="MBB6040977.1"/>
    </source>
</evidence>
<dbReference type="InterPro" id="IPR022742">
    <property type="entry name" value="Hydrolase_4"/>
</dbReference>
<evidence type="ECO:0000259" key="1">
    <source>
        <dbReference type="Pfam" id="PF12146"/>
    </source>
</evidence>
<accession>A0A7W9SFC0</accession>
<dbReference type="Proteomes" id="UP000522163">
    <property type="component" value="Unassembled WGS sequence"/>
</dbReference>
<comment type="caution">
    <text evidence="2">The sequence shown here is derived from an EMBL/GenBank/DDBJ whole genome shotgun (WGS) entry which is preliminary data.</text>
</comment>
<proteinExistence type="predicted"/>
<dbReference type="EMBL" id="JACHHH010000004">
    <property type="protein sequence ID" value="MBB6040977.1"/>
    <property type="molecule type" value="Genomic_DNA"/>
</dbReference>
<dbReference type="Pfam" id="PF12146">
    <property type="entry name" value="Hydrolase_4"/>
    <property type="match status" value="1"/>
</dbReference>
<reference evidence="2 3" key="1">
    <citation type="submission" date="2020-08" db="EMBL/GenBank/DDBJ databases">
        <title>Genomic Encyclopedia of Type Strains, Phase IV (KMG-IV): sequencing the most valuable type-strain genomes for metagenomic binning, comparative biology and taxonomic classification.</title>
        <authorList>
            <person name="Goeker M."/>
        </authorList>
    </citation>
    <scope>NUCLEOTIDE SEQUENCE [LARGE SCALE GENOMIC DNA]</scope>
    <source>
        <strain evidence="2 3">DSM 17245</strain>
    </source>
</reference>
<evidence type="ECO:0000313" key="3">
    <source>
        <dbReference type="Proteomes" id="UP000522163"/>
    </source>
</evidence>
<sequence>MERREWKREASNGLGKIYNVLWQEESLEKKGILFVLHGMQGHIGKYRYLFEYMAKQGYVVCGMDMQGHGKSANIPGYFGDNSGWESMIHDIHRSLLQIKKWFPNLPVFLFGHSMGSFLARDYAASYGADLKGLLLSGTAGGSPVLLPVQGYIAVQKKLRGAKDDALKESILLAKYFNRHIPNPKSLSDWICTKEEVSQANGRDPLAVGFTLGAYADLLAALVRVNEYAEIKKLKDIPCFIFSGGADPVGEYGKGPASLYAMLKQLGNPKLKLHIFPKLRHEVLNEEVRPILLQEMTAFMEEVRQERN</sequence>
<protein>
    <submittedName>
        <fullName evidence="2">Alpha-beta hydrolase superfamily lysophospholipase</fullName>
    </submittedName>
</protein>
<feature type="domain" description="Serine aminopeptidase S33" evidence="1">
    <location>
        <begin position="28"/>
        <end position="286"/>
    </location>
</feature>
<name>A0A7W9SFC0_9FIRM</name>
<dbReference type="SUPFAM" id="SSF53474">
    <property type="entry name" value="alpha/beta-Hydrolases"/>
    <property type="match status" value="1"/>
</dbReference>